<dbReference type="InterPro" id="IPR000015">
    <property type="entry name" value="Fimb_usher"/>
</dbReference>
<dbReference type="STRING" id="582744.Msip34_2026"/>
<dbReference type="GO" id="GO:0009297">
    <property type="term" value="P:pilus assembly"/>
    <property type="evidence" value="ECO:0007669"/>
    <property type="project" value="InterPro"/>
</dbReference>
<reference evidence="2 3" key="2">
    <citation type="journal article" date="2011" name="J. Bacteriol.">
        <title>Genomes of three methylotrophs from a single niche uncover genetic and metabolic divergence of Methylophilaceae.</title>
        <authorList>
            <person name="Lapidus A."/>
            <person name="Clum A."/>
            <person name="Labutti K."/>
            <person name="Kaluzhnaya M.G."/>
            <person name="Lim S."/>
            <person name="Beck D.A."/>
            <person name="Glavina Del Rio T."/>
            <person name="Nolan M."/>
            <person name="Mavromatis K."/>
            <person name="Huntemann M."/>
            <person name="Lucas S."/>
            <person name="Lidstrom M.E."/>
            <person name="Ivanova N."/>
            <person name="Chistoserdova L."/>
        </authorList>
    </citation>
    <scope>NUCLEOTIDE SEQUENCE [LARGE SCALE GENOMIC DNA]</scope>
    <source>
        <strain evidence="2 3">SIP3-4</strain>
    </source>
</reference>
<evidence type="ECO:0000313" key="3">
    <source>
        <dbReference type="Proteomes" id="UP000002743"/>
    </source>
</evidence>
<dbReference type="HOGENOM" id="CLU_387228_0_0_4"/>
<organism evidence="2 3">
    <name type="scientific">Methylovorus glucosotrophus (strain SIP3-4)</name>
    <dbReference type="NCBI Taxonomy" id="582744"/>
    <lineage>
        <taxon>Bacteria</taxon>
        <taxon>Pseudomonadati</taxon>
        <taxon>Pseudomonadota</taxon>
        <taxon>Betaproteobacteria</taxon>
        <taxon>Nitrosomonadales</taxon>
        <taxon>Methylophilaceae</taxon>
        <taxon>Methylovorus</taxon>
    </lineage>
</organism>
<keyword evidence="1" id="KW-0732">Signal</keyword>
<dbReference type="Proteomes" id="UP000002743">
    <property type="component" value="Chromosome"/>
</dbReference>
<dbReference type="PANTHER" id="PTHR30451:SF5">
    <property type="entry name" value="SLR0019 PROTEIN"/>
    <property type="match status" value="1"/>
</dbReference>
<reference evidence="3" key="1">
    <citation type="submission" date="2009-07" db="EMBL/GenBank/DDBJ databases">
        <title>Complete sequence of chromosome of Methylovorus sp. SIP3-4.</title>
        <authorList>
            <person name="Lucas S."/>
            <person name="Copeland A."/>
            <person name="Lapidus A."/>
            <person name="Glavina del Rio T."/>
            <person name="Tice H."/>
            <person name="Bruce D."/>
            <person name="Goodwin L."/>
            <person name="Pitluck S."/>
            <person name="Clum A."/>
            <person name="Larimer F."/>
            <person name="Land M."/>
            <person name="Hauser L."/>
            <person name="Kyrpides N."/>
            <person name="Mikhailova N."/>
            <person name="Kayluzhnaya M."/>
            <person name="Chistoserdova L."/>
        </authorList>
    </citation>
    <scope>NUCLEOTIDE SEQUENCE [LARGE SCALE GENOMIC DNA]</scope>
    <source>
        <strain evidence="3">SIP3-4</strain>
    </source>
</reference>
<dbReference type="InterPro" id="IPR042186">
    <property type="entry name" value="FimD_plug_dom"/>
</dbReference>
<dbReference type="Gene3D" id="2.60.40.2610">
    <property type="entry name" value="Outer membrane usher protein FimD, plug domain"/>
    <property type="match status" value="1"/>
</dbReference>
<dbReference type="AlphaFoldDB" id="C6X7U1"/>
<dbReference type="KEGG" id="mei:Msip34_2026"/>
<feature type="signal peptide" evidence="1">
    <location>
        <begin position="1"/>
        <end position="19"/>
    </location>
</feature>
<evidence type="ECO:0000313" key="2">
    <source>
        <dbReference type="EMBL" id="ACT51268.1"/>
    </source>
</evidence>
<dbReference type="eggNOG" id="COG3188">
    <property type="taxonomic scope" value="Bacteria"/>
</dbReference>
<keyword evidence="3" id="KW-1185">Reference proteome</keyword>
<dbReference type="EMBL" id="CP001674">
    <property type="protein sequence ID" value="ACT51268.1"/>
    <property type="molecule type" value="Genomic_DNA"/>
</dbReference>
<proteinExistence type="predicted"/>
<accession>C6X7U1</accession>
<dbReference type="GO" id="GO:0015473">
    <property type="term" value="F:fimbrial usher porin activity"/>
    <property type="evidence" value="ECO:0007669"/>
    <property type="project" value="InterPro"/>
</dbReference>
<sequence length="713" mass="79151" precursor="true">MHKKAIALLLMGLFNHAYADEIPYTLSIPYLTDKSIESLILFDKDKTYILESDIKQIVPNQQFEITKINGLPYIDVSTLGNINLDEDSLSANLLLKPELLPKQNYSLLATRYTIAPTSESAARLNYRYQYNTVNGLHAVALNPEYVFKDGDSINLDLNVSNLGNNGLVGGAYIHRDDKNNRIWNIGSLVSGRATLSNSVRFLGVQLQSNNDLNPTFQDRVSSSFNGFTEIPTVAELFINDQKILEKQLNPGEFFFENITNQITSDGNVKLLVKDVNGNVNVLTSPLLGNPKNLRKGVNAYSFESGLLRRSFDKFDTPFVSGTYSTGINDSLTLQGHYEASKDVQNVGVSSIYGTPYGTFTGGLSVGNGNIYNVGYFYSDKRVRLNVDYSKYVDYQSLGSLNNIRDDNRLSATANYRFDNGRSLNLSLVKSDFDTRASLGTSFRINKDWNVRATTNYSELEKLSVFVGFEYNFGGSWNVSSSFDSRNNNTRTELNNANNRLNNVNTRLGLNNLNGENSYFGSADYMNQYINVGANVSKTDIGLSSQGSVAGSVVFTKNRDVLFSRTINDGHVVVNIPDSPDVDIKLSNNFVAKTNSKGLAAFPISSLNDNNVSIDVKTLPQDKNIDNVDYKVNVLPQSAVSIDVGVLKAGFFLDIDTELQVLDFKGSEVFKTKQGFYIDGLAVGQYEIKVANDVYKFEVKNNTKEFDVIQVVKM</sequence>
<feature type="chain" id="PRO_5002973693" evidence="1">
    <location>
        <begin position="20"/>
        <end position="713"/>
    </location>
</feature>
<gene>
    <name evidence="2" type="ordered locus">Msip34_2026</name>
</gene>
<name>C6X7U1_METGS</name>
<dbReference type="Gene3D" id="2.60.40.3110">
    <property type="match status" value="1"/>
</dbReference>
<protein>
    <submittedName>
        <fullName evidence="2">Fimbrial biogenesis outer membrane usher protein</fullName>
    </submittedName>
</protein>
<dbReference type="RefSeq" id="WP_015830615.1">
    <property type="nucleotide sequence ID" value="NC_012969.1"/>
</dbReference>
<dbReference type="PANTHER" id="PTHR30451">
    <property type="entry name" value="OUTER MEMBRANE USHER PROTEIN"/>
    <property type="match status" value="1"/>
</dbReference>
<evidence type="ECO:0000256" key="1">
    <source>
        <dbReference type="SAM" id="SignalP"/>
    </source>
</evidence>
<dbReference type="GO" id="GO:0009279">
    <property type="term" value="C:cell outer membrane"/>
    <property type="evidence" value="ECO:0007669"/>
    <property type="project" value="TreeGrafter"/>
</dbReference>
<dbReference type="OrthoDB" id="8587at2"/>